<feature type="domain" description="DUF7729" evidence="1">
    <location>
        <begin position="9"/>
        <end position="122"/>
    </location>
</feature>
<dbReference type="Pfam" id="PF24855">
    <property type="entry name" value="DUF7729"/>
    <property type="match status" value="1"/>
</dbReference>
<dbReference type="Proteomes" id="UP000053611">
    <property type="component" value="Unassembled WGS sequence"/>
</dbReference>
<accession>A0A0J0XVY5</accession>
<protein>
    <recommendedName>
        <fullName evidence="1">DUF7729 domain-containing protein</fullName>
    </recommendedName>
</protein>
<reference evidence="2 3" key="1">
    <citation type="submission" date="2015-03" db="EMBL/GenBank/DDBJ databases">
        <title>Genomics and transcriptomics of the oil-accumulating basidiomycete yeast T. oleaginosus allow insights into substrate utilization and the diverse evolutionary trajectories of mating systems in fungi.</title>
        <authorList>
            <consortium name="DOE Joint Genome Institute"/>
            <person name="Kourist R."/>
            <person name="Kracht O."/>
            <person name="Bracharz F."/>
            <person name="Lipzen A."/>
            <person name="Nolan M."/>
            <person name="Ohm R."/>
            <person name="Grigoriev I."/>
            <person name="Sun S."/>
            <person name="Heitman J."/>
            <person name="Bruck T."/>
            <person name="Nowrousian M."/>
        </authorList>
    </citation>
    <scope>NUCLEOTIDE SEQUENCE [LARGE SCALE GENOMIC DNA]</scope>
    <source>
        <strain evidence="2 3">IBC0246</strain>
    </source>
</reference>
<dbReference type="InterPro" id="IPR056146">
    <property type="entry name" value="DUF7729"/>
</dbReference>
<keyword evidence="3" id="KW-1185">Reference proteome</keyword>
<dbReference type="OrthoDB" id="5588482at2759"/>
<feature type="non-terminal residue" evidence="2">
    <location>
        <position position="1"/>
    </location>
</feature>
<dbReference type="EMBL" id="KQ087182">
    <property type="protein sequence ID" value="KLT45226.1"/>
    <property type="molecule type" value="Genomic_DNA"/>
</dbReference>
<dbReference type="STRING" id="879819.A0A0J0XVY5"/>
<evidence type="ECO:0000313" key="2">
    <source>
        <dbReference type="EMBL" id="KLT45226.1"/>
    </source>
</evidence>
<name>A0A0J0XVY5_9TREE</name>
<dbReference type="AlphaFoldDB" id="A0A0J0XVY5"/>
<evidence type="ECO:0000313" key="3">
    <source>
        <dbReference type="Proteomes" id="UP000053611"/>
    </source>
</evidence>
<evidence type="ECO:0000259" key="1">
    <source>
        <dbReference type="Pfam" id="PF24855"/>
    </source>
</evidence>
<gene>
    <name evidence="2" type="ORF">CC85DRAFT_240829</name>
</gene>
<sequence>SSLIPSGISAGCTTFLESLNADQTLQACVNPLITATNAFSPVSGKSPSTSDLNSALKTMCSASGCDQGYVVGKLNEFYSACRSEIDSGNSKVVELYDVLYVFTPLKGAVCSVDSATQGYCVSTIRKSGSSTPAQGPANSTSFAKSINVVAAIANSAADYLYDITGLSKRASSSQSFASVVTPNATTYRNTNLPFLFLQPDMTKEQLCTSCTRQIMATYIKYENAIGYGPGLGNSPILGGQSDLWTGIKTVCGDSYTSAIVSEAGGNLPTSGALSRAAVPAVGLVAGVAALAFVL</sequence>
<proteinExistence type="predicted"/>
<organism evidence="2 3">
    <name type="scientific">Cutaneotrichosporon oleaginosum</name>
    <dbReference type="NCBI Taxonomy" id="879819"/>
    <lineage>
        <taxon>Eukaryota</taxon>
        <taxon>Fungi</taxon>
        <taxon>Dikarya</taxon>
        <taxon>Basidiomycota</taxon>
        <taxon>Agaricomycotina</taxon>
        <taxon>Tremellomycetes</taxon>
        <taxon>Trichosporonales</taxon>
        <taxon>Trichosporonaceae</taxon>
        <taxon>Cutaneotrichosporon</taxon>
    </lineage>
</organism>